<accession>A0A1W1CAZ4</accession>
<feature type="transmembrane region" description="Helical" evidence="1">
    <location>
        <begin position="140"/>
        <end position="159"/>
    </location>
</feature>
<keyword evidence="1" id="KW-0472">Membrane</keyword>
<gene>
    <name evidence="3" type="ORF">MNB_SV-6-522</name>
</gene>
<evidence type="ECO:0000313" key="3">
    <source>
        <dbReference type="EMBL" id="SFV62883.1"/>
    </source>
</evidence>
<protein>
    <recommendedName>
        <fullName evidence="2">DAGKc domain-containing protein</fullName>
    </recommendedName>
</protein>
<dbReference type="Gene3D" id="3.40.50.10330">
    <property type="entry name" value="Probable inorganic polyphosphate/atp-NAD kinase, domain 1"/>
    <property type="match status" value="1"/>
</dbReference>
<dbReference type="Pfam" id="PF00781">
    <property type="entry name" value="DAGK_cat"/>
    <property type="match status" value="1"/>
</dbReference>
<organism evidence="3">
    <name type="scientific">hydrothermal vent metagenome</name>
    <dbReference type="NCBI Taxonomy" id="652676"/>
    <lineage>
        <taxon>unclassified sequences</taxon>
        <taxon>metagenomes</taxon>
        <taxon>ecological metagenomes</taxon>
    </lineage>
</organism>
<evidence type="ECO:0000259" key="2">
    <source>
        <dbReference type="Pfam" id="PF00781"/>
    </source>
</evidence>
<dbReference type="InterPro" id="IPR001206">
    <property type="entry name" value="Diacylglycerol_kinase_cat_dom"/>
</dbReference>
<name>A0A1W1CAZ4_9ZZZZ</name>
<reference evidence="3" key="1">
    <citation type="submission" date="2016-10" db="EMBL/GenBank/DDBJ databases">
        <authorList>
            <person name="de Groot N.N."/>
        </authorList>
    </citation>
    <scope>NUCLEOTIDE SEQUENCE</scope>
</reference>
<dbReference type="EMBL" id="FPHC01000067">
    <property type="protein sequence ID" value="SFV62883.1"/>
    <property type="molecule type" value="Genomic_DNA"/>
</dbReference>
<dbReference type="AlphaFoldDB" id="A0A1W1CAZ4"/>
<keyword evidence="1" id="KW-1133">Transmembrane helix</keyword>
<evidence type="ECO:0000256" key="1">
    <source>
        <dbReference type="SAM" id="Phobius"/>
    </source>
</evidence>
<proteinExistence type="predicted"/>
<dbReference type="InterPro" id="IPR016064">
    <property type="entry name" value="NAD/diacylglycerol_kinase_sf"/>
</dbReference>
<keyword evidence="1" id="KW-0812">Transmembrane</keyword>
<sequence>MILSIGKDITHSKIDIKSIKASDISQEHDIESYEYIIINGGDGMIRRVLNQLHTLTKPPKFILNPIGSFNVVAKIHRVKSIDTILEKIANNETLSMEKHHIFRLNNELFLFSAGNMGDAQHIFISETLRFGWLKHGMSKYIVAALFLFPIHLLLTPFMLMSRERFFIFTPFGFIKKFGSFYGKVEEIEIKMSGDYNIIELDGDLVTIESSHIHIQKAGYISIVVG</sequence>
<dbReference type="GO" id="GO:0016301">
    <property type="term" value="F:kinase activity"/>
    <property type="evidence" value="ECO:0007669"/>
    <property type="project" value="InterPro"/>
</dbReference>
<dbReference type="InterPro" id="IPR017438">
    <property type="entry name" value="ATP-NAD_kinase_N"/>
</dbReference>
<dbReference type="SUPFAM" id="SSF111331">
    <property type="entry name" value="NAD kinase/diacylglycerol kinase-like"/>
    <property type="match status" value="1"/>
</dbReference>
<feature type="domain" description="DAGKc" evidence="2">
    <location>
        <begin position="19"/>
        <end position="96"/>
    </location>
</feature>